<accession>A0A8H7BWU8</accession>
<sequence length="106" mass="12250">MVTRRWWQKLYHRSGSSTAAAASTRTISPIMYEFEHLYQMAMEEIGYAIDSQTSSYYAYDLEDAQAAVQACIQLYNQLPITDKWNPWAEALQQLQTRLDALPLPIN</sequence>
<evidence type="ECO:0000313" key="2">
    <source>
        <dbReference type="Proteomes" id="UP000605846"/>
    </source>
</evidence>
<proteinExistence type="predicted"/>
<dbReference type="EMBL" id="JABAYA010000025">
    <property type="protein sequence ID" value="KAF7729421.1"/>
    <property type="molecule type" value="Genomic_DNA"/>
</dbReference>
<reference evidence="1" key="1">
    <citation type="submission" date="2020-01" db="EMBL/GenBank/DDBJ databases">
        <title>Genome Sequencing of Three Apophysomyces-Like Fungal Strains Confirms a Novel Fungal Genus in the Mucoromycota with divergent Burkholderia-like Endosymbiotic Bacteria.</title>
        <authorList>
            <person name="Stajich J.E."/>
            <person name="Macias A.M."/>
            <person name="Carter-House D."/>
            <person name="Lovett B."/>
            <person name="Kasson L.R."/>
            <person name="Berry K."/>
            <person name="Grigoriev I."/>
            <person name="Chang Y."/>
            <person name="Spatafora J."/>
            <person name="Kasson M.T."/>
        </authorList>
    </citation>
    <scope>NUCLEOTIDE SEQUENCE</scope>
    <source>
        <strain evidence="1">NRRL A-21654</strain>
    </source>
</reference>
<name>A0A8H7BWU8_9FUNG</name>
<dbReference type="OrthoDB" id="273230at2759"/>
<keyword evidence="2" id="KW-1185">Reference proteome</keyword>
<comment type="caution">
    <text evidence="1">The sequence shown here is derived from an EMBL/GenBank/DDBJ whole genome shotgun (WGS) entry which is preliminary data.</text>
</comment>
<dbReference type="Proteomes" id="UP000605846">
    <property type="component" value="Unassembled WGS sequence"/>
</dbReference>
<organism evidence="1 2">
    <name type="scientific">Apophysomyces ossiformis</name>
    <dbReference type="NCBI Taxonomy" id="679940"/>
    <lineage>
        <taxon>Eukaryota</taxon>
        <taxon>Fungi</taxon>
        <taxon>Fungi incertae sedis</taxon>
        <taxon>Mucoromycota</taxon>
        <taxon>Mucoromycotina</taxon>
        <taxon>Mucoromycetes</taxon>
        <taxon>Mucorales</taxon>
        <taxon>Mucorineae</taxon>
        <taxon>Mucoraceae</taxon>
        <taxon>Apophysomyces</taxon>
    </lineage>
</organism>
<evidence type="ECO:0000313" key="1">
    <source>
        <dbReference type="EMBL" id="KAF7729421.1"/>
    </source>
</evidence>
<dbReference type="AlphaFoldDB" id="A0A8H7BWU8"/>
<protein>
    <submittedName>
        <fullName evidence="1">Uncharacterized protein</fullName>
    </submittedName>
</protein>
<gene>
    <name evidence="1" type="ORF">EC973_004400</name>
</gene>